<accession>B9SKH6</accession>
<dbReference type="InParanoid" id="B9SKH6"/>
<organism evidence="2 3">
    <name type="scientific">Ricinus communis</name>
    <name type="common">Castor bean</name>
    <dbReference type="NCBI Taxonomy" id="3988"/>
    <lineage>
        <taxon>Eukaryota</taxon>
        <taxon>Viridiplantae</taxon>
        <taxon>Streptophyta</taxon>
        <taxon>Embryophyta</taxon>
        <taxon>Tracheophyta</taxon>
        <taxon>Spermatophyta</taxon>
        <taxon>Magnoliopsida</taxon>
        <taxon>eudicotyledons</taxon>
        <taxon>Gunneridae</taxon>
        <taxon>Pentapetalae</taxon>
        <taxon>rosids</taxon>
        <taxon>fabids</taxon>
        <taxon>Malpighiales</taxon>
        <taxon>Euphorbiaceae</taxon>
        <taxon>Acalyphoideae</taxon>
        <taxon>Acalypheae</taxon>
        <taxon>Ricinus</taxon>
    </lineage>
</organism>
<evidence type="ECO:0000313" key="2">
    <source>
        <dbReference type="EMBL" id="EEF35897.1"/>
    </source>
</evidence>
<protein>
    <submittedName>
        <fullName evidence="2">Uncharacterized protein</fullName>
    </submittedName>
</protein>
<evidence type="ECO:0000313" key="3">
    <source>
        <dbReference type="Proteomes" id="UP000008311"/>
    </source>
</evidence>
<feature type="region of interest" description="Disordered" evidence="1">
    <location>
        <begin position="1"/>
        <end position="20"/>
    </location>
</feature>
<dbReference type="EMBL" id="EQ974002">
    <property type="protein sequence ID" value="EEF35897.1"/>
    <property type="molecule type" value="Genomic_DNA"/>
</dbReference>
<keyword evidence="3" id="KW-1185">Reference proteome</keyword>
<proteinExistence type="predicted"/>
<dbReference type="AlphaFoldDB" id="B9SKH6"/>
<gene>
    <name evidence="2" type="ORF">RCOM_0658860</name>
</gene>
<evidence type="ECO:0000256" key="1">
    <source>
        <dbReference type="SAM" id="MobiDB-lite"/>
    </source>
</evidence>
<name>B9SKH6_RICCO</name>
<dbReference type="Proteomes" id="UP000008311">
    <property type="component" value="Unassembled WGS sequence"/>
</dbReference>
<sequence>MPQENTNSITSTTPASEGVSTSCLPPYLHTLTLLAVSPTPNYHLLFYSLASFPLTLLVLNLILPPPTVSASALLLTSAPLPQTVKPTAPDFPVLKFVQCIAYLGTRVYLPWSGVEVF</sequence>
<reference evidence="3" key="1">
    <citation type="journal article" date="2010" name="Nat. Biotechnol.">
        <title>Draft genome sequence of the oilseed species Ricinus communis.</title>
        <authorList>
            <person name="Chan A.P."/>
            <person name="Crabtree J."/>
            <person name="Zhao Q."/>
            <person name="Lorenzi H."/>
            <person name="Orvis J."/>
            <person name="Puiu D."/>
            <person name="Melake-Berhan A."/>
            <person name="Jones K.M."/>
            <person name="Redman J."/>
            <person name="Chen G."/>
            <person name="Cahoon E.B."/>
            <person name="Gedil M."/>
            <person name="Stanke M."/>
            <person name="Haas B.J."/>
            <person name="Wortman J.R."/>
            <person name="Fraser-Liggett C.M."/>
            <person name="Ravel J."/>
            <person name="Rabinowicz P.D."/>
        </authorList>
    </citation>
    <scope>NUCLEOTIDE SEQUENCE [LARGE SCALE GENOMIC DNA]</scope>
    <source>
        <strain evidence="3">cv. Hale</strain>
    </source>
</reference>